<keyword evidence="2" id="KW-1185">Reference proteome</keyword>
<name>A0ABS3JN26_9BACT</name>
<dbReference type="PANTHER" id="PTHR10426:SF88">
    <property type="entry name" value="ADIPOCYTE PLASMA MEMBRANE-ASSOCIATED PROTEIN HEMOMUCIN-RELATED"/>
    <property type="match status" value="1"/>
</dbReference>
<organism evidence="1 2">
    <name type="scientific">Fibrella forsythiae</name>
    <dbReference type="NCBI Taxonomy" id="2817061"/>
    <lineage>
        <taxon>Bacteria</taxon>
        <taxon>Pseudomonadati</taxon>
        <taxon>Bacteroidota</taxon>
        <taxon>Cytophagia</taxon>
        <taxon>Cytophagales</taxon>
        <taxon>Spirosomataceae</taxon>
        <taxon>Fibrella</taxon>
    </lineage>
</organism>
<dbReference type="PANTHER" id="PTHR10426">
    <property type="entry name" value="STRICTOSIDINE SYNTHASE-RELATED"/>
    <property type="match status" value="1"/>
</dbReference>
<proteinExistence type="predicted"/>
<comment type="caution">
    <text evidence="1">The sequence shown here is derived from an EMBL/GenBank/DDBJ whole genome shotgun (WGS) entry which is preliminary data.</text>
</comment>
<evidence type="ECO:0000313" key="1">
    <source>
        <dbReference type="EMBL" id="MBO0951402.1"/>
    </source>
</evidence>
<dbReference type="EMBL" id="JAFMYW010000007">
    <property type="protein sequence ID" value="MBO0951402.1"/>
    <property type="molecule type" value="Genomic_DNA"/>
</dbReference>
<dbReference type="RefSeq" id="WP_207331340.1">
    <property type="nucleotide sequence ID" value="NZ_JAFMYW010000007.1"/>
</dbReference>
<dbReference type="InterPro" id="IPR011042">
    <property type="entry name" value="6-blade_b-propeller_TolB-like"/>
</dbReference>
<evidence type="ECO:0000313" key="2">
    <source>
        <dbReference type="Proteomes" id="UP000664628"/>
    </source>
</evidence>
<gene>
    <name evidence="1" type="ORF">J2I46_22655</name>
</gene>
<reference evidence="1 2" key="1">
    <citation type="submission" date="2021-03" db="EMBL/GenBank/DDBJ databases">
        <title>Fibrella sp. HMF5405 genome sequencing and assembly.</title>
        <authorList>
            <person name="Kang H."/>
            <person name="Kim H."/>
            <person name="Bae S."/>
            <person name="Joh K."/>
        </authorList>
    </citation>
    <scope>NUCLEOTIDE SEQUENCE [LARGE SCALE GENOMIC DNA]</scope>
    <source>
        <strain evidence="1 2">HMF5405</strain>
    </source>
</reference>
<protein>
    <submittedName>
        <fullName evidence="1">SMP-30/gluconolactonase/LRE family protein</fullName>
    </submittedName>
</protein>
<accession>A0ABS3JN26</accession>
<dbReference type="Gene3D" id="2.120.10.30">
    <property type="entry name" value="TolB, C-terminal domain"/>
    <property type="match status" value="1"/>
</dbReference>
<dbReference type="SUPFAM" id="SSF63829">
    <property type="entry name" value="Calcium-dependent phosphotriesterase"/>
    <property type="match status" value="1"/>
</dbReference>
<sequence length="293" mass="31984">MINLSGSISCLFIATGLFLGISQASVAKPKPKKLVKVWESDSTLLRTPESVLFDAASEIVYVANIDGKADELDGNGFISQMTTDGKVTNLRWATGLNAPKGMGLFKGKLYVTDVYRLVEINTATGQVEKTYDAIDPKNAFLNDVTVTNDGIVYVSDSRFDKIYRLKDGNWEVVMSGEQLNKPNGLLAEGKNSLLIGSTKIGALRRVDLATQKITTIAEGMTVTDGIVSDGKAGFFVSDWNGQVFFVDKLGEKQSLLDTRASKINSADIEYIKRGKLLLVPTFFKNTVVAYRVE</sequence>
<dbReference type="Proteomes" id="UP000664628">
    <property type="component" value="Unassembled WGS sequence"/>
</dbReference>